<proteinExistence type="predicted"/>
<name>A0A9X4B4E6_ENTFC</name>
<evidence type="ECO:0000313" key="3">
    <source>
        <dbReference type="Proteomes" id="UP001141166"/>
    </source>
</evidence>
<dbReference type="AlphaFoldDB" id="A0A9X4B4E6"/>
<sequence>MEKEKKDYQRSIRMTQTTKNILLATEGNGLNQKLENLVYQAHIKEKELDERLHQKEQYLEQLQQQIEEKQHLLQKLNEAEYHIKSLLNI</sequence>
<comment type="caution">
    <text evidence="2">The sequence shown here is derived from an EMBL/GenBank/DDBJ whole genome shotgun (WGS) entry which is preliminary data.</text>
</comment>
<feature type="coiled-coil region" evidence="1">
    <location>
        <begin position="45"/>
        <end position="82"/>
    </location>
</feature>
<reference evidence="2" key="1">
    <citation type="submission" date="2022-05" db="EMBL/GenBank/DDBJ databases">
        <title>Draft genome sequences of Clostridium perfringens strains isolated from Peru.</title>
        <authorList>
            <person name="Hurtado R."/>
            <person name="Lima L."/>
            <person name="Sousa T."/>
            <person name="Jaiswal A.K."/>
            <person name="Tiwari S."/>
            <person name="Maturrano L."/>
            <person name="Brenig B."/>
            <person name="Azevedo V."/>
        </authorList>
    </citation>
    <scope>NUCLEOTIDE SEQUENCE</scope>
    <source>
        <strain evidence="2">CP4</strain>
    </source>
</reference>
<gene>
    <name evidence="2" type="ORF">M3X98_11810</name>
</gene>
<evidence type="ECO:0000256" key="1">
    <source>
        <dbReference type="SAM" id="Coils"/>
    </source>
</evidence>
<dbReference type="Proteomes" id="UP001141166">
    <property type="component" value="Unassembled WGS sequence"/>
</dbReference>
<keyword evidence="1" id="KW-0175">Coiled coil</keyword>
<accession>A0A9X4B4E6</accession>
<dbReference type="RefSeq" id="WP_207428414.1">
    <property type="nucleotide sequence ID" value="NZ_JAMWMK010000023.1"/>
</dbReference>
<evidence type="ECO:0000313" key="2">
    <source>
        <dbReference type="EMBL" id="MDC4248720.1"/>
    </source>
</evidence>
<organism evidence="2 3">
    <name type="scientific">Enterococcus faecium</name>
    <name type="common">Streptococcus faecium</name>
    <dbReference type="NCBI Taxonomy" id="1352"/>
    <lineage>
        <taxon>Bacteria</taxon>
        <taxon>Bacillati</taxon>
        <taxon>Bacillota</taxon>
        <taxon>Bacilli</taxon>
        <taxon>Lactobacillales</taxon>
        <taxon>Enterococcaceae</taxon>
        <taxon>Enterococcus</taxon>
    </lineage>
</organism>
<dbReference type="EMBL" id="JAMWMK010000023">
    <property type="protein sequence ID" value="MDC4248720.1"/>
    <property type="molecule type" value="Genomic_DNA"/>
</dbReference>
<protein>
    <submittedName>
        <fullName evidence="2">Uncharacterized protein</fullName>
    </submittedName>
</protein>